<dbReference type="EMBL" id="JBHSZP010000026">
    <property type="protein sequence ID" value="MFC7090369.1"/>
    <property type="molecule type" value="Genomic_DNA"/>
</dbReference>
<comment type="caution">
    <text evidence="1">The sequence shown here is derived from an EMBL/GenBank/DDBJ whole genome shotgun (WGS) entry which is preliminary data.</text>
</comment>
<evidence type="ECO:0008006" key="3">
    <source>
        <dbReference type="Google" id="ProtNLM"/>
    </source>
</evidence>
<gene>
    <name evidence="1" type="ORF">ACFQH5_12505</name>
</gene>
<proteinExistence type="predicted"/>
<organism evidence="1 2">
    <name type="scientific">Halomonas salifodinae</name>
    <dbReference type="NCBI Taxonomy" id="438745"/>
    <lineage>
        <taxon>Bacteria</taxon>
        <taxon>Pseudomonadati</taxon>
        <taxon>Pseudomonadota</taxon>
        <taxon>Gammaproteobacteria</taxon>
        <taxon>Oceanospirillales</taxon>
        <taxon>Halomonadaceae</taxon>
        <taxon>Halomonas</taxon>
    </lineage>
</organism>
<keyword evidence="2" id="KW-1185">Reference proteome</keyword>
<dbReference type="RefSeq" id="WP_346060625.1">
    <property type="nucleotide sequence ID" value="NZ_BAAADR010000001.1"/>
</dbReference>
<protein>
    <recommendedName>
        <fullName evidence="3">GIY-YIG domain-containing protein</fullName>
    </recommendedName>
</protein>
<accession>A0ABW2F280</accession>
<name>A0ABW2F280_9GAMM</name>
<reference evidence="2" key="1">
    <citation type="journal article" date="2019" name="Int. J. Syst. Evol. Microbiol.">
        <title>The Global Catalogue of Microorganisms (GCM) 10K type strain sequencing project: providing services to taxonomists for standard genome sequencing and annotation.</title>
        <authorList>
            <consortium name="The Broad Institute Genomics Platform"/>
            <consortium name="The Broad Institute Genome Sequencing Center for Infectious Disease"/>
            <person name="Wu L."/>
            <person name="Ma J."/>
        </authorList>
    </citation>
    <scope>NUCLEOTIDE SEQUENCE [LARGE SCALE GENOMIC DNA]</scope>
    <source>
        <strain evidence="2">CGMCC 1.13666</strain>
    </source>
</reference>
<evidence type="ECO:0000313" key="1">
    <source>
        <dbReference type="EMBL" id="MFC7090369.1"/>
    </source>
</evidence>
<dbReference type="Proteomes" id="UP001596411">
    <property type="component" value="Unassembled WGS sequence"/>
</dbReference>
<sequence>MSRQYLSLELIGYWRDANRTEIPNDGGVFCVYGGEYDAATGDYSLHRLIYIGESRNVNYAIAHHETRERWLAKLGDNEELCYSIGVVYYTMRERCAAALIHEHRPLANEREAIETFTFDETEMVLSGKTRLLNNHFIVSPEGKSGVT</sequence>
<evidence type="ECO:0000313" key="2">
    <source>
        <dbReference type="Proteomes" id="UP001596411"/>
    </source>
</evidence>